<dbReference type="AlphaFoldDB" id="A0AA88UK26"/>
<protein>
    <recommendedName>
        <fullName evidence="1">Aminotransferase-like plant mobile domain-containing protein</fullName>
    </recommendedName>
</protein>
<evidence type="ECO:0000259" key="1">
    <source>
        <dbReference type="Pfam" id="PF10536"/>
    </source>
</evidence>
<organism evidence="2 3">
    <name type="scientific">Escallonia rubra</name>
    <dbReference type="NCBI Taxonomy" id="112253"/>
    <lineage>
        <taxon>Eukaryota</taxon>
        <taxon>Viridiplantae</taxon>
        <taxon>Streptophyta</taxon>
        <taxon>Embryophyta</taxon>
        <taxon>Tracheophyta</taxon>
        <taxon>Spermatophyta</taxon>
        <taxon>Magnoliopsida</taxon>
        <taxon>eudicotyledons</taxon>
        <taxon>Gunneridae</taxon>
        <taxon>Pentapetalae</taxon>
        <taxon>asterids</taxon>
        <taxon>campanulids</taxon>
        <taxon>Escalloniales</taxon>
        <taxon>Escalloniaceae</taxon>
        <taxon>Escallonia</taxon>
    </lineage>
</organism>
<sequence length="605" mass="68122">MEFNPGPEDPSVLYDQANHISTLIWDGGERELLNTVEVSREFTLWKLNTAQKRILRGIGFGIFTHGQIFQQLDRALIGALVERWRSETNTFHFPLGEMTITLEDVGFILGLPVTKRPIIAPPSEATNKRTARDFLTSIPQDQFSSGGIKLKWLVDTYGVLPENYTGRDLVLYTQAFLWWVVGAILFPTTSKNTVSVRYLPLLGNLSEVGDYAWGAAVLSYLYRALHKATRPDAKVICACLSLLQVWSYEHLAPGAPTRRDGTDRVWPRLRAWEYSRKNSHYRRRIDPHHNITYYRGEFDRLSPGQLRWAPYIRLARRVEESFVFTLSGLQRTPRIHFEVAEWQLPDRAMPHFELEQGLPASAPDMRVNRDPPDVGRFGKANAQELCAAELELWTSWQDTLAAIVSEPDPVISIKQYDEWYYRITRRRVAPVNFERGERYAPRGQIDERMAYNLANASLAFFQKLSERKDLMSAMGEDLRQQAAALALGCGNFVRQASGQSSVDSPGMGYTGVSPYNVDPSGQASGVSQGVGGPSVPGMGHAQASWADYSGPTFNLFPEPQPLSQSQVTQDWPYGFNEALPIVPWAGPFGGPEGQYQQAKEMVGEQ</sequence>
<dbReference type="GO" id="GO:0010073">
    <property type="term" value="P:meristem maintenance"/>
    <property type="evidence" value="ECO:0007669"/>
    <property type="project" value="InterPro"/>
</dbReference>
<name>A0AA88UK26_9ASTE</name>
<dbReference type="EMBL" id="JAVXUO010001222">
    <property type="protein sequence ID" value="KAK2984523.1"/>
    <property type="molecule type" value="Genomic_DNA"/>
</dbReference>
<feature type="domain" description="Aminotransferase-like plant mobile" evidence="1">
    <location>
        <begin position="71"/>
        <end position="420"/>
    </location>
</feature>
<dbReference type="PANTHER" id="PTHR46033:SF1">
    <property type="entry name" value="PROTEIN MAIN-LIKE 2"/>
    <property type="match status" value="1"/>
</dbReference>
<evidence type="ECO:0000313" key="2">
    <source>
        <dbReference type="EMBL" id="KAK2984523.1"/>
    </source>
</evidence>
<evidence type="ECO:0000313" key="3">
    <source>
        <dbReference type="Proteomes" id="UP001187471"/>
    </source>
</evidence>
<dbReference type="Pfam" id="PF10536">
    <property type="entry name" value="PMD"/>
    <property type="match status" value="1"/>
</dbReference>
<keyword evidence="3" id="KW-1185">Reference proteome</keyword>
<reference evidence="2" key="1">
    <citation type="submission" date="2022-12" db="EMBL/GenBank/DDBJ databases">
        <title>Draft genome assemblies for two species of Escallonia (Escalloniales).</title>
        <authorList>
            <person name="Chanderbali A."/>
            <person name="Dervinis C."/>
            <person name="Anghel I."/>
            <person name="Soltis D."/>
            <person name="Soltis P."/>
            <person name="Zapata F."/>
        </authorList>
    </citation>
    <scope>NUCLEOTIDE SEQUENCE</scope>
    <source>
        <strain evidence="2">UCBG92.1500</strain>
        <tissue evidence="2">Leaf</tissue>
    </source>
</reference>
<dbReference type="PANTHER" id="PTHR46033">
    <property type="entry name" value="PROTEIN MAIN-LIKE 2"/>
    <property type="match status" value="1"/>
</dbReference>
<dbReference type="InterPro" id="IPR019557">
    <property type="entry name" value="AminoTfrase-like_pln_mobile"/>
</dbReference>
<comment type="caution">
    <text evidence="2">The sequence shown here is derived from an EMBL/GenBank/DDBJ whole genome shotgun (WGS) entry which is preliminary data.</text>
</comment>
<dbReference type="InterPro" id="IPR044824">
    <property type="entry name" value="MAIN-like"/>
</dbReference>
<proteinExistence type="predicted"/>
<gene>
    <name evidence="2" type="ORF">RJ640_025020</name>
</gene>
<dbReference type="Proteomes" id="UP001187471">
    <property type="component" value="Unassembled WGS sequence"/>
</dbReference>
<accession>A0AA88UK26</accession>